<proteinExistence type="predicted"/>
<dbReference type="Proteomes" id="UP000233535">
    <property type="component" value="Unassembled WGS sequence"/>
</dbReference>
<organism evidence="1 2">
    <name type="scientific">Labilibaculum filiforme</name>
    <dbReference type="NCBI Taxonomy" id="1940526"/>
    <lineage>
        <taxon>Bacteria</taxon>
        <taxon>Pseudomonadati</taxon>
        <taxon>Bacteroidota</taxon>
        <taxon>Bacteroidia</taxon>
        <taxon>Marinilabiliales</taxon>
        <taxon>Marinifilaceae</taxon>
        <taxon>Labilibaculum</taxon>
    </lineage>
</organism>
<comment type="caution">
    <text evidence="1">The sequence shown here is derived from an EMBL/GenBank/DDBJ whole genome shotgun (WGS) entry which is preliminary data.</text>
</comment>
<dbReference type="RefSeq" id="WP_101261854.1">
    <property type="nucleotide sequence ID" value="NZ_MVDD01000009.1"/>
</dbReference>
<dbReference type="EMBL" id="MVDD01000009">
    <property type="protein sequence ID" value="PKQ62204.1"/>
    <property type="molecule type" value="Genomic_DNA"/>
</dbReference>
<sequence>MSYTRTYRERIAVHYSGTVSYNYPASQNGGSDTAHYSGTEYEDVNVSIEVDTEPFDNSVEHCNTNVNLLTGAVVATEAAQIVSIDKNSKKVAETIITGFFGYIRSEISQQIAELSQNIDAQLMHLKELAQSCLAKKKQMEGDFTRISSRYIKIFDDLNNELSNRIYELDKPTFVFKKELDNQSIRTTNNDLVNTVAIFGKEGSELQSKISASIAKKRALDTLNKAKVFLWQQKKLNNTIQQSMLNESTESPQYSPVCFIETKADKNQISKGLHTPLFVSALQENQIKNELIEQFNESTNSWSTITKDYTDNLKLYFNSELNKSYTTADQHSVRVKEMIQKIANLGSIQTISVQNL</sequence>
<accession>A0A2N3HVW7</accession>
<dbReference type="AlphaFoldDB" id="A0A2N3HVW7"/>
<gene>
    <name evidence="1" type="ORF">BZG02_12865</name>
</gene>
<reference evidence="1 2" key="1">
    <citation type="journal article" date="2017" name="Front. Microbiol.">
        <title>Labilibaculum manganireducens gen. nov., sp. nov. and Labilibaculum filiforme sp. nov., Novel Bacteroidetes Isolated from Subsurface Sediments of the Baltic Sea.</title>
        <authorList>
            <person name="Vandieken V."/>
            <person name="Marshall I.P."/>
            <person name="Niemann H."/>
            <person name="Engelen B."/>
            <person name="Cypionka H."/>
        </authorList>
    </citation>
    <scope>NUCLEOTIDE SEQUENCE [LARGE SCALE GENOMIC DNA]</scope>
    <source>
        <strain evidence="1 2">59.16B</strain>
    </source>
</reference>
<protein>
    <submittedName>
        <fullName evidence="1">Uncharacterized protein</fullName>
    </submittedName>
</protein>
<name>A0A2N3HVW7_9BACT</name>
<keyword evidence="2" id="KW-1185">Reference proteome</keyword>
<evidence type="ECO:0000313" key="1">
    <source>
        <dbReference type="EMBL" id="PKQ62204.1"/>
    </source>
</evidence>
<evidence type="ECO:0000313" key="2">
    <source>
        <dbReference type="Proteomes" id="UP000233535"/>
    </source>
</evidence>
<dbReference type="OrthoDB" id="1150501at2"/>